<protein>
    <recommendedName>
        <fullName evidence="5">UBC core domain-containing protein</fullName>
    </recommendedName>
</protein>
<dbReference type="PANTHER" id="PTHR24068">
    <property type="entry name" value="UBIQUITIN-CONJUGATING ENZYME E2"/>
    <property type="match status" value="1"/>
</dbReference>
<dbReference type="Pfam" id="PF00179">
    <property type="entry name" value="UQ_con"/>
    <property type="match status" value="1"/>
</dbReference>
<dbReference type="SMART" id="SM00212">
    <property type="entry name" value="UBCc"/>
    <property type="match status" value="1"/>
</dbReference>
<evidence type="ECO:0000313" key="6">
    <source>
        <dbReference type="EMBL" id="EAT77505.2"/>
    </source>
</evidence>
<accession>Q0TZE7</accession>
<name>Q0TZE7_PHANO</name>
<organism evidence="6 7">
    <name type="scientific">Phaeosphaeria nodorum (strain SN15 / ATCC MYA-4574 / FGSC 10173)</name>
    <name type="common">Glume blotch fungus</name>
    <name type="synonym">Parastagonospora nodorum</name>
    <dbReference type="NCBI Taxonomy" id="321614"/>
    <lineage>
        <taxon>Eukaryota</taxon>
        <taxon>Fungi</taxon>
        <taxon>Dikarya</taxon>
        <taxon>Ascomycota</taxon>
        <taxon>Pezizomycotina</taxon>
        <taxon>Dothideomycetes</taxon>
        <taxon>Pleosporomycetidae</taxon>
        <taxon>Pleosporales</taxon>
        <taxon>Pleosporineae</taxon>
        <taxon>Phaeosphaeriaceae</taxon>
        <taxon>Parastagonospora</taxon>
    </lineage>
</organism>
<reference evidence="7" key="1">
    <citation type="journal article" date="2007" name="Plant Cell">
        <title>Dothideomycete-plant interactions illuminated by genome sequencing and EST analysis of the wheat pathogen Stagonospora nodorum.</title>
        <authorList>
            <person name="Hane J.K."/>
            <person name="Lowe R.G."/>
            <person name="Solomon P.S."/>
            <person name="Tan K.C."/>
            <person name="Schoch C.L."/>
            <person name="Spatafora J.W."/>
            <person name="Crous P.W."/>
            <person name="Kodira C."/>
            <person name="Birren B.W."/>
            <person name="Galagan J.E."/>
            <person name="Torriani S.F."/>
            <person name="McDonald B.A."/>
            <person name="Oliver R.P."/>
        </authorList>
    </citation>
    <scope>NUCLEOTIDE SEQUENCE [LARGE SCALE GENOMIC DNA]</scope>
    <source>
        <strain evidence="7">SN15 / ATCC MYA-4574 / FGSC 10173</strain>
    </source>
</reference>
<feature type="region of interest" description="Disordered" evidence="4">
    <location>
        <begin position="182"/>
        <end position="251"/>
    </location>
</feature>
<evidence type="ECO:0000256" key="1">
    <source>
        <dbReference type="ARBA" id="ARBA00022679"/>
    </source>
</evidence>
<dbReference type="KEGG" id="pno:SNOG_14962"/>
<dbReference type="GeneID" id="5982052"/>
<dbReference type="VEuPathDB" id="FungiDB:JI435_149620"/>
<gene>
    <name evidence="6" type="ORF">SNOG_14962</name>
</gene>
<dbReference type="InterPro" id="IPR023313">
    <property type="entry name" value="UBQ-conjugating_AS"/>
</dbReference>
<dbReference type="GO" id="GO:0000209">
    <property type="term" value="P:protein polyubiquitination"/>
    <property type="evidence" value="ECO:0000318"/>
    <property type="project" value="GO_Central"/>
</dbReference>
<dbReference type="FunFam" id="3.10.110.10:FF:000077">
    <property type="entry name" value="Ubiquitin conjugating enzyme E2"/>
    <property type="match status" value="1"/>
</dbReference>
<evidence type="ECO:0000313" key="7">
    <source>
        <dbReference type="Proteomes" id="UP000001055"/>
    </source>
</evidence>
<proteinExistence type="predicted"/>
<dbReference type="Gene3D" id="3.10.110.10">
    <property type="entry name" value="Ubiquitin Conjugating Enzyme"/>
    <property type="match status" value="1"/>
</dbReference>
<dbReference type="InParanoid" id="Q0TZE7"/>
<dbReference type="GO" id="GO:0061631">
    <property type="term" value="F:ubiquitin conjugating enzyme activity"/>
    <property type="evidence" value="ECO:0000318"/>
    <property type="project" value="GO_Central"/>
</dbReference>
<dbReference type="GO" id="GO:0005634">
    <property type="term" value="C:nucleus"/>
    <property type="evidence" value="ECO:0000318"/>
    <property type="project" value="GO_Central"/>
</dbReference>
<dbReference type="eggNOG" id="KOG0423">
    <property type="taxonomic scope" value="Eukaryota"/>
</dbReference>
<dbReference type="EMBL" id="CH445359">
    <property type="protein sequence ID" value="EAT77505.2"/>
    <property type="molecule type" value="Genomic_DNA"/>
</dbReference>
<dbReference type="STRING" id="321614.Q0TZE7"/>
<evidence type="ECO:0000256" key="3">
    <source>
        <dbReference type="PROSITE-ProRule" id="PRU10133"/>
    </source>
</evidence>
<dbReference type="AlphaFoldDB" id="Q0TZE7"/>
<dbReference type="Proteomes" id="UP000001055">
    <property type="component" value="Unassembled WGS sequence"/>
</dbReference>
<dbReference type="InterPro" id="IPR000608">
    <property type="entry name" value="UBC"/>
</dbReference>
<evidence type="ECO:0000256" key="4">
    <source>
        <dbReference type="SAM" id="MobiDB-lite"/>
    </source>
</evidence>
<dbReference type="PROSITE" id="PS00183">
    <property type="entry name" value="UBC_1"/>
    <property type="match status" value="1"/>
</dbReference>
<keyword evidence="1" id="KW-0808">Transferase</keyword>
<dbReference type="GO" id="GO:0006511">
    <property type="term" value="P:ubiquitin-dependent protein catabolic process"/>
    <property type="evidence" value="ECO:0000318"/>
    <property type="project" value="GO_Central"/>
</dbReference>
<feature type="active site" description="Glycyl thioester intermediate" evidence="3">
    <location>
        <position position="101"/>
    </location>
</feature>
<evidence type="ECO:0000259" key="5">
    <source>
        <dbReference type="PROSITE" id="PS50127"/>
    </source>
</evidence>
<dbReference type="RefSeq" id="XP_001805128.1">
    <property type="nucleotide sequence ID" value="XM_001805076.1"/>
</dbReference>
<dbReference type="HOGENOM" id="CLU_658869_0_0_1"/>
<keyword evidence="2" id="KW-0833">Ubl conjugation pathway</keyword>
<feature type="domain" description="UBC core" evidence="5">
    <location>
        <begin position="13"/>
        <end position="163"/>
    </location>
</feature>
<dbReference type="InterPro" id="IPR016135">
    <property type="entry name" value="UBQ-conjugating_enzyme/RWD"/>
</dbReference>
<evidence type="ECO:0000256" key="2">
    <source>
        <dbReference type="ARBA" id="ARBA00022786"/>
    </source>
</evidence>
<dbReference type="SUPFAM" id="SSF54495">
    <property type="entry name" value="UBC-like"/>
    <property type="match status" value="1"/>
</dbReference>
<sequence>MVRTLDALSQNSKSLRRLAADHGSLHTAALPPNYLFAPSYDSSELTSLDILLAGPVGTPYQNGVWRLHLDIPPTYPTAPPTAQFRTRLWHPNIDEATGAVCVETLKRDWSSALKLRDVLVTISCLLIQPNPASALNEAAGKLASEDWDGFCRRAKLMTEIHAAVPSNIAAEVREAQMRGDDAPLEAGPVQTEPKFQGAKGKERIRATPTTSKVPQPVTEDEENTRRRDDTQELESDPESDWIPGPDNTAKRATAQASNVFGIKGLDDGMLNTPSKRIYATTTASPGPETRNDSHPFIDVLSKRTIHTSQSFDLRLPTSAIPAPIQPASTNTPELLKFSHQNPFSAIQLNNQTHPLIRELSYTWDDSEVLHDTGLIHDGTSKLEVKKRLAGQDFEAKKCWEMKRFKKAGCDLSRYNRGDFGPRIGMGRL</sequence>
<dbReference type="PROSITE" id="PS50127">
    <property type="entry name" value="UBC_2"/>
    <property type="match status" value="1"/>
</dbReference>